<reference evidence="1 2" key="1">
    <citation type="submission" date="2020-04" db="EMBL/GenBank/DDBJ databases">
        <title>Genome sequencing of novel species.</title>
        <authorList>
            <person name="Heo J."/>
            <person name="Kim S.-J."/>
            <person name="Kim J.-S."/>
            <person name="Hong S.-B."/>
            <person name="Kwon S.-W."/>
        </authorList>
    </citation>
    <scope>NUCLEOTIDE SEQUENCE [LARGE SCALE GENOMIC DNA]</scope>
    <source>
        <strain evidence="1 2">MFER-1</strain>
    </source>
</reference>
<dbReference type="RefSeq" id="WP_169279831.1">
    <property type="nucleotide sequence ID" value="NZ_CP051680.1"/>
</dbReference>
<dbReference type="Proteomes" id="UP000502248">
    <property type="component" value="Chromosome"/>
</dbReference>
<organism evidence="1 2">
    <name type="scientific">Cohnella herbarum</name>
    <dbReference type="NCBI Taxonomy" id="2728023"/>
    <lineage>
        <taxon>Bacteria</taxon>
        <taxon>Bacillati</taxon>
        <taxon>Bacillota</taxon>
        <taxon>Bacilli</taxon>
        <taxon>Bacillales</taxon>
        <taxon>Paenibacillaceae</taxon>
        <taxon>Cohnella</taxon>
    </lineage>
</organism>
<keyword evidence="2" id="KW-1185">Reference proteome</keyword>
<accession>A0A7Z2ZKU2</accession>
<name>A0A7Z2ZKU2_9BACL</name>
<proteinExistence type="predicted"/>
<dbReference type="AlphaFoldDB" id="A0A7Z2ZKU2"/>
<protein>
    <submittedName>
        <fullName evidence="1">DUF4177 domain-containing protein</fullName>
    </submittedName>
</protein>
<evidence type="ECO:0000313" key="2">
    <source>
        <dbReference type="Proteomes" id="UP000502248"/>
    </source>
</evidence>
<sequence>MEKWEYMTHKTEMQSGWVDHVETYNDELNSFGEQNWELVSSYTIDSRGTTLAIISVFKRRKA</sequence>
<dbReference type="EMBL" id="CP051680">
    <property type="protein sequence ID" value="QJD83541.1"/>
    <property type="molecule type" value="Genomic_DNA"/>
</dbReference>
<gene>
    <name evidence="1" type="ORF">HH215_10355</name>
</gene>
<dbReference type="KEGG" id="cheb:HH215_10355"/>
<dbReference type="Pfam" id="PF13783">
    <property type="entry name" value="DUF4177"/>
    <property type="match status" value="1"/>
</dbReference>
<dbReference type="InterPro" id="IPR025234">
    <property type="entry name" value="YjzH-like"/>
</dbReference>
<evidence type="ECO:0000313" key="1">
    <source>
        <dbReference type="EMBL" id="QJD83541.1"/>
    </source>
</evidence>